<keyword evidence="6" id="KW-0064">Aspartyl protease</keyword>
<dbReference type="GO" id="GO:0004190">
    <property type="term" value="F:aspartic-type endopeptidase activity"/>
    <property type="evidence" value="ECO:0007669"/>
    <property type="project" value="UniProtKB-KW"/>
</dbReference>
<proteinExistence type="inferred from homology"/>
<feature type="domain" description="Ubiquitin-like" evidence="10">
    <location>
        <begin position="7"/>
        <end position="89"/>
    </location>
</feature>
<evidence type="ECO:0000256" key="7">
    <source>
        <dbReference type="ARBA" id="ARBA00022801"/>
    </source>
</evidence>
<dbReference type="EMBL" id="KB456263">
    <property type="protein sequence ID" value="EMF13619.1"/>
    <property type="molecule type" value="Genomic_DNA"/>
</dbReference>
<dbReference type="InterPro" id="IPR009060">
    <property type="entry name" value="UBA-like_sf"/>
</dbReference>
<dbReference type="OMA" id="ADHINDP"/>
<protein>
    <recommendedName>
        <fullName evidence="3">DNA damage-inducible protein 1</fullName>
    </recommendedName>
</protein>
<dbReference type="SMART" id="SM00165">
    <property type="entry name" value="UBA"/>
    <property type="match status" value="1"/>
</dbReference>
<feature type="domain" description="UBA" evidence="9">
    <location>
        <begin position="324"/>
        <end position="363"/>
    </location>
</feature>
<dbReference type="PANTHER" id="PTHR12917:SF1">
    <property type="entry name" value="AT13091P"/>
    <property type="match status" value="1"/>
</dbReference>
<dbReference type="STRING" id="692275.M3D6W6"/>
<feature type="non-terminal residue" evidence="11">
    <location>
        <position position="1"/>
    </location>
</feature>
<keyword evidence="7" id="KW-0378">Hydrolase</keyword>
<dbReference type="InterPro" id="IPR000626">
    <property type="entry name" value="Ubiquitin-like_dom"/>
</dbReference>
<organism evidence="11 12">
    <name type="scientific">Sphaerulina musiva (strain SO2202)</name>
    <name type="common">Poplar stem canker fungus</name>
    <name type="synonym">Septoria musiva</name>
    <dbReference type="NCBI Taxonomy" id="692275"/>
    <lineage>
        <taxon>Eukaryota</taxon>
        <taxon>Fungi</taxon>
        <taxon>Dikarya</taxon>
        <taxon>Ascomycota</taxon>
        <taxon>Pezizomycotina</taxon>
        <taxon>Dothideomycetes</taxon>
        <taxon>Dothideomycetidae</taxon>
        <taxon>Mycosphaerellales</taxon>
        <taxon>Mycosphaerellaceae</taxon>
        <taxon>Sphaerulina</taxon>
    </lineage>
</organism>
<dbReference type="SUPFAM" id="SSF46934">
    <property type="entry name" value="UBA-like"/>
    <property type="match status" value="1"/>
</dbReference>
<keyword evidence="12" id="KW-1185">Reference proteome</keyword>
<evidence type="ECO:0000256" key="4">
    <source>
        <dbReference type="ARBA" id="ARBA00022490"/>
    </source>
</evidence>
<evidence type="ECO:0000259" key="9">
    <source>
        <dbReference type="PROSITE" id="PS50030"/>
    </source>
</evidence>
<dbReference type="Gene3D" id="1.10.8.10">
    <property type="entry name" value="DNA helicase RuvA subunit, C-terminal domain"/>
    <property type="match status" value="1"/>
</dbReference>
<evidence type="ECO:0000256" key="5">
    <source>
        <dbReference type="ARBA" id="ARBA00022670"/>
    </source>
</evidence>
<evidence type="ECO:0000313" key="12">
    <source>
        <dbReference type="Proteomes" id="UP000016931"/>
    </source>
</evidence>
<gene>
    <name evidence="11" type="ORF">SEPMUDRAFT_43082</name>
</gene>
<evidence type="ECO:0000256" key="3">
    <source>
        <dbReference type="ARBA" id="ARBA00021491"/>
    </source>
</evidence>
<feature type="compositionally biased region" description="Polar residues" evidence="8">
    <location>
        <begin position="87"/>
        <end position="103"/>
    </location>
</feature>
<dbReference type="PROSITE" id="PS50053">
    <property type="entry name" value="UBIQUITIN_2"/>
    <property type="match status" value="1"/>
</dbReference>
<feature type="compositionally biased region" description="Low complexity" evidence="8">
    <location>
        <begin position="270"/>
        <end position="280"/>
    </location>
</feature>
<evidence type="ECO:0000256" key="1">
    <source>
        <dbReference type="ARBA" id="ARBA00004496"/>
    </source>
</evidence>
<dbReference type="PROSITE" id="PS50030">
    <property type="entry name" value="UBA"/>
    <property type="match status" value="1"/>
</dbReference>
<dbReference type="eggNOG" id="KOG0012">
    <property type="taxonomic scope" value="Eukaryota"/>
</dbReference>
<evidence type="ECO:0000256" key="2">
    <source>
        <dbReference type="ARBA" id="ARBA00009136"/>
    </source>
</evidence>
<evidence type="ECO:0000259" key="10">
    <source>
        <dbReference type="PROSITE" id="PS50053"/>
    </source>
</evidence>
<dbReference type="GO" id="GO:0006508">
    <property type="term" value="P:proteolysis"/>
    <property type="evidence" value="ECO:0007669"/>
    <property type="project" value="UniProtKB-KW"/>
</dbReference>
<dbReference type="RefSeq" id="XP_016761740.1">
    <property type="nucleotide sequence ID" value="XM_016908886.1"/>
</dbReference>
<dbReference type="HOGENOM" id="CLU_020435_3_0_1"/>
<dbReference type="GO" id="GO:0005737">
    <property type="term" value="C:cytoplasm"/>
    <property type="evidence" value="ECO:0007669"/>
    <property type="project" value="UniProtKB-SubCell"/>
</dbReference>
<dbReference type="Pfam" id="PF00240">
    <property type="entry name" value="ubiquitin"/>
    <property type="match status" value="1"/>
</dbReference>
<dbReference type="CDD" id="cd14309">
    <property type="entry name" value="UBA_scDdi1_like"/>
    <property type="match status" value="1"/>
</dbReference>
<dbReference type="SUPFAM" id="SSF54236">
    <property type="entry name" value="Ubiquitin-like"/>
    <property type="match status" value="1"/>
</dbReference>
<evidence type="ECO:0000256" key="6">
    <source>
        <dbReference type="ARBA" id="ARBA00022750"/>
    </source>
</evidence>
<dbReference type="AlphaFoldDB" id="M3D6W6"/>
<dbReference type="InterPro" id="IPR015940">
    <property type="entry name" value="UBA"/>
</dbReference>
<reference evidence="11 12" key="1">
    <citation type="journal article" date="2012" name="PLoS Pathog.">
        <title>Diverse lifestyles and strategies of plant pathogenesis encoded in the genomes of eighteen Dothideomycetes fungi.</title>
        <authorList>
            <person name="Ohm R.A."/>
            <person name="Feau N."/>
            <person name="Henrissat B."/>
            <person name="Schoch C.L."/>
            <person name="Horwitz B.A."/>
            <person name="Barry K.W."/>
            <person name="Condon B.J."/>
            <person name="Copeland A.C."/>
            <person name="Dhillon B."/>
            <person name="Glaser F."/>
            <person name="Hesse C.N."/>
            <person name="Kosti I."/>
            <person name="LaButti K."/>
            <person name="Lindquist E.A."/>
            <person name="Lucas S."/>
            <person name="Salamov A.A."/>
            <person name="Bradshaw R.E."/>
            <person name="Ciuffetti L."/>
            <person name="Hamelin R.C."/>
            <person name="Kema G.H.J."/>
            <person name="Lawrence C."/>
            <person name="Scott J.A."/>
            <person name="Spatafora J.W."/>
            <person name="Turgeon B.G."/>
            <person name="de Wit P.J.G.M."/>
            <person name="Zhong S."/>
            <person name="Goodwin S.B."/>
            <person name="Grigoriev I.V."/>
        </authorList>
    </citation>
    <scope>NUCLEOTIDE SEQUENCE [LARGE SCALE GENOMIC DNA]</scope>
    <source>
        <strain evidence="11 12">SO2202</strain>
    </source>
</reference>
<evidence type="ECO:0000313" key="11">
    <source>
        <dbReference type="EMBL" id="EMF13619.1"/>
    </source>
</evidence>
<dbReference type="Pfam" id="PF00627">
    <property type="entry name" value="UBA"/>
    <property type="match status" value="1"/>
</dbReference>
<dbReference type="Proteomes" id="UP000016931">
    <property type="component" value="Unassembled WGS sequence"/>
</dbReference>
<comment type="subcellular location">
    <subcellularLocation>
        <location evidence="1">Cytoplasm</location>
    </subcellularLocation>
</comment>
<evidence type="ECO:0000256" key="8">
    <source>
        <dbReference type="SAM" id="MobiDB-lite"/>
    </source>
</evidence>
<accession>M3D6W6</accession>
<sequence length="363" mass="39015">VCDHGRTRITIQIIAPNHQLDQELLNLDLPSELSVGDLKSFVTAETQIPQTAQQFFLNNQALQDDAKSLDDAGVKDGDLIAMLMSRPPQNNMGGQRRGPQQGTARRGPANNTEEIETTRLSILSNPGAVNQIREQRPALHAAINDPNRFREIWLEMVREDSDRDRERQEQMRLLNEDPFNIEAQQKIEEMIRQESVQENLQFAYEHNPEAVIDLRQNKLIFGDGNDVPFLGEADLPKFSEDAQAAEPTIKGPNGTEIGAKSGTIQPAGTSAAAASSSSAAKHSDSFQGQGQTLGAGASSSRPVSAAPGAASGAGAPSSAAAVGHSKEKIEQLQNLGFSQQQAVAALDACDGNVEYAAGLLFQS</sequence>
<dbReference type="InterPro" id="IPR033882">
    <property type="entry name" value="DDI1_N"/>
</dbReference>
<name>M3D6W6_SPHMS</name>
<dbReference type="GeneID" id="27906023"/>
<keyword evidence="4" id="KW-0963">Cytoplasm</keyword>
<feature type="region of interest" description="Disordered" evidence="8">
    <location>
        <begin position="85"/>
        <end position="113"/>
    </location>
</feature>
<keyword evidence="5" id="KW-0645">Protease</keyword>
<feature type="compositionally biased region" description="Low complexity" evidence="8">
    <location>
        <begin position="294"/>
        <end position="323"/>
    </location>
</feature>
<dbReference type="PANTHER" id="PTHR12917">
    <property type="entry name" value="ASPARTYL PROTEASE DDI-RELATED"/>
    <property type="match status" value="1"/>
</dbReference>
<dbReference type="OrthoDB" id="1047367at2759"/>
<comment type="similarity">
    <text evidence="2">Belongs to the DDI1 family.</text>
</comment>
<feature type="region of interest" description="Disordered" evidence="8">
    <location>
        <begin position="246"/>
        <end position="326"/>
    </location>
</feature>
<dbReference type="CDD" id="cd01796">
    <property type="entry name" value="Ubl_Ddi1_like"/>
    <property type="match status" value="1"/>
</dbReference>
<dbReference type="InterPro" id="IPR029071">
    <property type="entry name" value="Ubiquitin-like_domsf"/>
</dbReference>
<dbReference type="Gene3D" id="3.10.20.90">
    <property type="entry name" value="Phosphatidylinositol 3-kinase Catalytic Subunit, Chain A, domain 1"/>
    <property type="match status" value="1"/>
</dbReference>